<dbReference type="Pfam" id="PF26572">
    <property type="entry name" value="DUF8185"/>
    <property type="match status" value="1"/>
</dbReference>
<protein>
    <submittedName>
        <fullName evidence="3">Uncharacterized protein</fullName>
    </submittedName>
</protein>
<dbReference type="AlphaFoldDB" id="A0A0M2H5S2"/>
<proteinExistence type="predicted"/>
<evidence type="ECO:0000313" key="3">
    <source>
        <dbReference type="EMBL" id="KJL39880.1"/>
    </source>
</evidence>
<dbReference type="Pfam" id="PF26035">
    <property type="entry name" value="DUF8010"/>
    <property type="match status" value="1"/>
</dbReference>
<dbReference type="EMBL" id="JYJA01000041">
    <property type="protein sequence ID" value="KJL39880.1"/>
    <property type="molecule type" value="Genomic_DNA"/>
</dbReference>
<comment type="caution">
    <text evidence="3">The sequence shown here is derived from an EMBL/GenBank/DDBJ whole genome shotgun (WGS) entry which is preliminary data.</text>
</comment>
<keyword evidence="4" id="KW-1185">Reference proteome</keyword>
<evidence type="ECO:0000259" key="2">
    <source>
        <dbReference type="Pfam" id="PF26572"/>
    </source>
</evidence>
<evidence type="ECO:0000313" key="4">
    <source>
        <dbReference type="Proteomes" id="UP000034098"/>
    </source>
</evidence>
<dbReference type="InterPro" id="IPR058323">
    <property type="entry name" value="DUF8010"/>
</dbReference>
<organism evidence="3 4">
    <name type="scientific">Microbacterium trichothecenolyticum</name>
    <name type="common">Aureobacterium trichothecenolyticum</name>
    <dbReference type="NCBI Taxonomy" id="69370"/>
    <lineage>
        <taxon>Bacteria</taxon>
        <taxon>Bacillati</taxon>
        <taxon>Actinomycetota</taxon>
        <taxon>Actinomycetes</taxon>
        <taxon>Micrococcales</taxon>
        <taxon>Microbacteriaceae</taxon>
        <taxon>Microbacterium</taxon>
    </lineage>
</organism>
<feature type="domain" description="DUF8185" evidence="2">
    <location>
        <begin position="108"/>
        <end position="209"/>
    </location>
</feature>
<accession>A0A0M2H5S2</accession>
<dbReference type="Proteomes" id="UP000034098">
    <property type="component" value="Unassembled WGS sequence"/>
</dbReference>
<dbReference type="OrthoDB" id="4801220at2"/>
<feature type="domain" description="DUF8010" evidence="1">
    <location>
        <begin position="3"/>
        <end position="105"/>
    </location>
</feature>
<name>A0A0M2H5S2_MICTR</name>
<dbReference type="InterPro" id="IPR058498">
    <property type="entry name" value="DUF8185"/>
</dbReference>
<sequence>MSPRLLLADPESAADALTFAGRAARFTVEGVRLQASGGVLAMTAAPLAPRGFGDPTPTVLALRSLNADPELVCDLVVEASALSATVDDPRALSLPETALSPAWAGITPPRSGWDAQPGIEASTLAAKAQGGIARVADTVPTDAGEDVVRTVRAAVWGAPDEELGGLPLGVAFAALSLGFISGGETARVFASGPWTRVSLSRGHVLVRGPVATGLTPVRRTGSSAN</sequence>
<dbReference type="RefSeq" id="WP_045302801.1">
    <property type="nucleotide sequence ID" value="NZ_JYJA01000041.1"/>
</dbReference>
<dbReference type="PATRIC" id="fig|69370.6.peg.4150"/>
<reference evidence="3 4" key="1">
    <citation type="submission" date="2015-02" db="EMBL/GenBank/DDBJ databases">
        <title>Draft genome sequences of ten Microbacterium spp. with emphasis on heavy metal contaminated environments.</title>
        <authorList>
            <person name="Corretto E."/>
        </authorList>
    </citation>
    <scope>NUCLEOTIDE SEQUENCE [LARGE SCALE GENOMIC DNA]</scope>
    <source>
        <strain evidence="3 4">DSM 8608</strain>
    </source>
</reference>
<evidence type="ECO:0000259" key="1">
    <source>
        <dbReference type="Pfam" id="PF26035"/>
    </source>
</evidence>
<gene>
    <name evidence="3" type="ORF">RS82_04091</name>
</gene>